<dbReference type="GeneID" id="63806045"/>
<organism evidence="1 2">
    <name type="scientific">Linderina pennispora</name>
    <dbReference type="NCBI Taxonomy" id="61395"/>
    <lineage>
        <taxon>Eukaryota</taxon>
        <taxon>Fungi</taxon>
        <taxon>Fungi incertae sedis</taxon>
        <taxon>Zoopagomycota</taxon>
        <taxon>Kickxellomycotina</taxon>
        <taxon>Kickxellomycetes</taxon>
        <taxon>Kickxellales</taxon>
        <taxon>Kickxellaceae</taxon>
        <taxon>Linderina</taxon>
    </lineage>
</organism>
<proteinExistence type="predicted"/>
<dbReference type="RefSeq" id="XP_040741990.1">
    <property type="nucleotide sequence ID" value="XM_040889397.1"/>
</dbReference>
<protein>
    <submittedName>
        <fullName evidence="1">Uncharacterized protein</fullName>
    </submittedName>
</protein>
<evidence type="ECO:0000313" key="1">
    <source>
        <dbReference type="EMBL" id="ORX68176.1"/>
    </source>
</evidence>
<reference evidence="1 2" key="1">
    <citation type="submission" date="2016-07" db="EMBL/GenBank/DDBJ databases">
        <title>Pervasive Adenine N6-methylation of Active Genes in Fungi.</title>
        <authorList>
            <consortium name="DOE Joint Genome Institute"/>
            <person name="Mondo S.J."/>
            <person name="Dannebaum R.O."/>
            <person name="Kuo R.C."/>
            <person name="Labutti K."/>
            <person name="Haridas S."/>
            <person name="Kuo A."/>
            <person name="Salamov A."/>
            <person name="Ahrendt S.R."/>
            <person name="Lipzen A."/>
            <person name="Sullivan W."/>
            <person name="Andreopoulos W.B."/>
            <person name="Clum A."/>
            <person name="Lindquist E."/>
            <person name="Daum C."/>
            <person name="Ramamoorthy G.K."/>
            <person name="Gryganskyi A."/>
            <person name="Culley D."/>
            <person name="Magnuson J.K."/>
            <person name="James T.Y."/>
            <person name="O'Malley M.A."/>
            <person name="Stajich J.E."/>
            <person name="Spatafora J.W."/>
            <person name="Visel A."/>
            <person name="Grigoriev I.V."/>
        </authorList>
    </citation>
    <scope>NUCLEOTIDE SEQUENCE [LARGE SCALE GENOMIC DNA]</scope>
    <source>
        <strain evidence="1 2">ATCC 12442</strain>
    </source>
</reference>
<sequence>MRQMQDAEAKLDPATVSVSLADAAFFINQKITPLSQADPAEPQSTGFPPRCLPPSLSKQFTQPQLYTMFLINGRSIWSELPMTEWLVGAAKRPRIATDAEYAEFVLTAVSRHWPKLSESDQAMAASGSELAAVHAHQRWPNAQAAADVFPQRQSVWKPDCG</sequence>
<accession>A0A1Y1W4L9</accession>
<evidence type="ECO:0000313" key="2">
    <source>
        <dbReference type="Proteomes" id="UP000193922"/>
    </source>
</evidence>
<dbReference type="Pfam" id="PF12449">
    <property type="entry name" value="DUF3684"/>
    <property type="match status" value="1"/>
</dbReference>
<keyword evidence="2" id="KW-1185">Reference proteome</keyword>
<dbReference type="EMBL" id="MCFD01000010">
    <property type="protein sequence ID" value="ORX68176.1"/>
    <property type="molecule type" value="Genomic_DNA"/>
</dbReference>
<gene>
    <name evidence="1" type="ORF">DL89DRAFT_27674</name>
</gene>
<comment type="caution">
    <text evidence="1">The sequence shown here is derived from an EMBL/GenBank/DDBJ whole genome shotgun (WGS) entry which is preliminary data.</text>
</comment>
<dbReference type="InterPro" id="IPR022155">
    <property type="entry name" value="DUF3684"/>
</dbReference>
<dbReference type="AlphaFoldDB" id="A0A1Y1W4L9"/>
<dbReference type="Proteomes" id="UP000193922">
    <property type="component" value="Unassembled WGS sequence"/>
</dbReference>
<name>A0A1Y1W4L9_9FUNG</name>